<sequence length="20" mass="2375">MIFSMPPSLFLVCHSKKYVF</sequence>
<reference evidence="1" key="1">
    <citation type="submission" date="2014-09" db="EMBL/GenBank/DDBJ databases">
        <authorList>
            <person name="Magalhaes I.L.F."/>
            <person name="Oliveira U."/>
            <person name="Santos F.R."/>
            <person name="Vidigal T.H.D.A."/>
            <person name="Brescovit A.D."/>
            <person name="Santos A.J."/>
        </authorList>
    </citation>
    <scope>NUCLEOTIDE SEQUENCE</scope>
    <source>
        <tissue evidence="1">Shoot tissue taken approximately 20 cm above the soil surface</tissue>
    </source>
</reference>
<dbReference type="EMBL" id="GBRH01251746">
    <property type="protein sequence ID" value="JAD46149.1"/>
    <property type="molecule type" value="Transcribed_RNA"/>
</dbReference>
<accession>A0A0A9A3D9</accession>
<proteinExistence type="predicted"/>
<protein>
    <submittedName>
        <fullName evidence="1">Uncharacterized protein</fullName>
    </submittedName>
</protein>
<dbReference type="AlphaFoldDB" id="A0A0A9A3D9"/>
<reference evidence="1" key="2">
    <citation type="journal article" date="2015" name="Data Brief">
        <title>Shoot transcriptome of the giant reed, Arundo donax.</title>
        <authorList>
            <person name="Barrero R.A."/>
            <person name="Guerrero F.D."/>
            <person name="Moolhuijzen P."/>
            <person name="Goolsby J.A."/>
            <person name="Tidwell J."/>
            <person name="Bellgard S.E."/>
            <person name="Bellgard M.I."/>
        </authorList>
    </citation>
    <scope>NUCLEOTIDE SEQUENCE</scope>
    <source>
        <tissue evidence="1">Shoot tissue taken approximately 20 cm above the soil surface</tissue>
    </source>
</reference>
<name>A0A0A9A3D9_ARUDO</name>
<evidence type="ECO:0000313" key="1">
    <source>
        <dbReference type="EMBL" id="JAD46149.1"/>
    </source>
</evidence>
<organism evidence="1">
    <name type="scientific">Arundo donax</name>
    <name type="common">Giant reed</name>
    <name type="synonym">Donax arundinaceus</name>
    <dbReference type="NCBI Taxonomy" id="35708"/>
    <lineage>
        <taxon>Eukaryota</taxon>
        <taxon>Viridiplantae</taxon>
        <taxon>Streptophyta</taxon>
        <taxon>Embryophyta</taxon>
        <taxon>Tracheophyta</taxon>
        <taxon>Spermatophyta</taxon>
        <taxon>Magnoliopsida</taxon>
        <taxon>Liliopsida</taxon>
        <taxon>Poales</taxon>
        <taxon>Poaceae</taxon>
        <taxon>PACMAD clade</taxon>
        <taxon>Arundinoideae</taxon>
        <taxon>Arundineae</taxon>
        <taxon>Arundo</taxon>
    </lineage>
</organism>